<dbReference type="EMBL" id="BAABFU010000001">
    <property type="protein sequence ID" value="GAA4347369.1"/>
    <property type="molecule type" value="Genomic_DNA"/>
</dbReference>
<dbReference type="InterPro" id="IPR050960">
    <property type="entry name" value="AB_hydrolase_4_sf"/>
</dbReference>
<dbReference type="PANTHER" id="PTHR10794">
    <property type="entry name" value="ABHYDROLASE DOMAIN-CONTAINING PROTEIN"/>
    <property type="match status" value="1"/>
</dbReference>
<protein>
    <submittedName>
        <fullName evidence="3">Alpha/beta fold hydrolase</fullName>
    </submittedName>
</protein>
<accession>A0ABP8HYE0</accession>
<evidence type="ECO:0000259" key="2">
    <source>
        <dbReference type="Pfam" id="PF12146"/>
    </source>
</evidence>
<dbReference type="InterPro" id="IPR012020">
    <property type="entry name" value="ABHD4"/>
</dbReference>
<comment type="similarity">
    <text evidence="1">Belongs to the AB hydrolase superfamily. AB hydrolase 4 family.</text>
</comment>
<dbReference type="InterPro" id="IPR029058">
    <property type="entry name" value="AB_hydrolase_fold"/>
</dbReference>
<gene>
    <name evidence="3" type="ORF">GCM10023150_09770</name>
</gene>
<evidence type="ECO:0000313" key="4">
    <source>
        <dbReference type="Proteomes" id="UP001501294"/>
    </source>
</evidence>
<dbReference type="Proteomes" id="UP001501294">
    <property type="component" value="Unassembled WGS sequence"/>
</dbReference>
<reference evidence="4" key="1">
    <citation type="journal article" date="2019" name="Int. J. Syst. Evol. Microbiol.">
        <title>The Global Catalogue of Microorganisms (GCM) 10K type strain sequencing project: providing services to taxonomists for standard genome sequencing and annotation.</title>
        <authorList>
            <consortium name="The Broad Institute Genomics Platform"/>
            <consortium name="The Broad Institute Genome Sequencing Center for Infectious Disease"/>
            <person name="Wu L."/>
            <person name="Ma J."/>
        </authorList>
    </citation>
    <scope>NUCLEOTIDE SEQUENCE [LARGE SCALE GENOMIC DNA]</scope>
    <source>
        <strain evidence="4">JCM 17727</strain>
    </source>
</reference>
<keyword evidence="4" id="KW-1185">Reference proteome</keyword>
<dbReference type="GO" id="GO:0016787">
    <property type="term" value="F:hydrolase activity"/>
    <property type="evidence" value="ECO:0007669"/>
    <property type="project" value="UniProtKB-KW"/>
</dbReference>
<organism evidence="3 4">
    <name type="scientific">Kangiella taiwanensis</name>
    <dbReference type="NCBI Taxonomy" id="1079179"/>
    <lineage>
        <taxon>Bacteria</taxon>
        <taxon>Pseudomonadati</taxon>
        <taxon>Pseudomonadota</taxon>
        <taxon>Gammaproteobacteria</taxon>
        <taxon>Kangiellales</taxon>
        <taxon>Kangiellaceae</taxon>
        <taxon>Kangiella</taxon>
    </lineage>
</organism>
<dbReference type="RefSeq" id="WP_223576712.1">
    <property type="nucleotide sequence ID" value="NZ_BAABFU010000001.1"/>
</dbReference>
<dbReference type="PANTHER" id="PTHR10794:SF63">
    <property type="entry name" value="ALPHA_BETA HYDROLASE 1, ISOFORM A"/>
    <property type="match status" value="1"/>
</dbReference>
<proteinExistence type="inferred from homology"/>
<name>A0ABP8HYE0_9GAMM</name>
<dbReference type="InterPro" id="IPR022742">
    <property type="entry name" value="Hydrolase_4"/>
</dbReference>
<dbReference type="Gene3D" id="3.40.50.1820">
    <property type="entry name" value="alpha/beta hydrolase"/>
    <property type="match status" value="1"/>
</dbReference>
<evidence type="ECO:0000256" key="1">
    <source>
        <dbReference type="ARBA" id="ARBA00010884"/>
    </source>
</evidence>
<dbReference type="PIRSF" id="PIRSF005211">
    <property type="entry name" value="Ab_hydro_YheT"/>
    <property type="match status" value="1"/>
</dbReference>
<dbReference type="Pfam" id="PF12146">
    <property type="entry name" value="Hydrolase_4"/>
    <property type="match status" value="1"/>
</dbReference>
<dbReference type="SUPFAM" id="SSF53474">
    <property type="entry name" value="alpha/beta-Hydrolases"/>
    <property type="match status" value="1"/>
</dbReference>
<sequence length="335" mass="38698">MSESSVQNITFPVPRWCRNTHIQSLLATVKLRRNNIKKRAHKLIQNTEEWIIDCDDGVKLQSFVTRQPHRDGQPVAPLAILIHGWEGSHESLYLLSSAHTLYQQGFTVVRLNLRDHGTSHHLNQELFHSNRIDEVVQAVKKIQQEFPAPKRLLCGFSLGGNFALRVTNRAKQAGITLDKTIAVCPALDPADILIKLETSLSLYIKYFMLKWKRSIRKKQQLFPDIYDLEDDLKTDSMRELTEKLVQYYGDYETINDYFDGYNICGDRLSQISSPTTILMSKDDPIIEYQDIYSLPDSPYLTKYLTKYGGHCGYIKNRRLRSWLDDFIAKEASTLL</sequence>
<feature type="domain" description="Serine aminopeptidase S33" evidence="2">
    <location>
        <begin position="80"/>
        <end position="290"/>
    </location>
</feature>
<evidence type="ECO:0000313" key="3">
    <source>
        <dbReference type="EMBL" id="GAA4347369.1"/>
    </source>
</evidence>
<comment type="caution">
    <text evidence="3">The sequence shown here is derived from an EMBL/GenBank/DDBJ whole genome shotgun (WGS) entry which is preliminary data.</text>
</comment>
<keyword evidence="3" id="KW-0378">Hydrolase</keyword>